<feature type="transmembrane region" description="Helical" evidence="1">
    <location>
        <begin position="165"/>
        <end position="186"/>
    </location>
</feature>
<gene>
    <name evidence="2" type="ORF">BJY24_003757</name>
</gene>
<feature type="transmembrane region" description="Helical" evidence="1">
    <location>
        <begin position="16"/>
        <end position="36"/>
    </location>
</feature>
<keyword evidence="1" id="KW-1133">Transmembrane helix</keyword>
<comment type="caution">
    <text evidence="2">The sequence shown here is derived from an EMBL/GenBank/DDBJ whole genome shotgun (WGS) entry which is preliminary data.</text>
</comment>
<reference evidence="2 3" key="1">
    <citation type="submission" date="2020-08" db="EMBL/GenBank/DDBJ databases">
        <title>Sequencing the genomes of 1000 actinobacteria strains.</title>
        <authorList>
            <person name="Klenk H.-P."/>
        </authorList>
    </citation>
    <scope>NUCLEOTIDE SEQUENCE [LARGE SCALE GENOMIC DNA]</scope>
    <source>
        <strain evidence="2 3">DSM 43582</strain>
    </source>
</reference>
<keyword evidence="3" id="KW-1185">Reference proteome</keyword>
<feature type="transmembrane region" description="Helical" evidence="1">
    <location>
        <begin position="131"/>
        <end position="153"/>
    </location>
</feature>
<proteinExistence type="predicted"/>
<keyword evidence="1" id="KW-0812">Transmembrane</keyword>
<dbReference type="RefSeq" id="WP_157185398.1">
    <property type="nucleotide sequence ID" value="NZ_JACHIT010000001.1"/>
</dbReference>
<dbReference type="AlphaFoldDB" id="A0A7W9PFC9"/>
<keyword evidence="1" id="KW-0472">Membrane</keyword>
<organism evidence="2 3">
    <name type="scientific">Nocardia transvalensis</name>
    <dbReference type="NCBI Taxonomy" id="37333"/>
    <lineage>
        <taxon>Bacteria</taxon>
        <taxon>Bacillati</taxon>
        <taxon>Actinomycetota</taxon>
        <taxon>Actinomycetes</taxon>
        <taxon>Mycobacteriales</taxon>
        <taxon>Nocardiaceae</taxon>
        <taxon>Nocardia</taxon>
    </lineage>
</organism>
<evidence type="ECO:0000256" key="1">
    <source>
        <dbReference type="SAM" id="Phobius"/>
    </source>
</evidence>
<dbReference type="EMBL" id="JACHIT010000001">
    <property type="protein sequence ID" value="MBB5914890.1"/>
    <property type="molecule type" value="Genomic_DNA"/>
</dbReference>
<evidence type="ECO:0000313" key="2">
    <source>
        <dbReference type="EMBL" id="MBB5914890.1"/>
    </source>
</evidence>
<accession>A0A7W9PFC9</accession>
<evidence type="ECO:0000313" key="3">
    <source>
        <dbReference type="Proteomes" id="UP000540412"/>
    </source>
</evidence>
<protein>
    <submittedName>
        <fullName evidence="2">Uncharacterized protein</fullName>
    </submittedName>
</protein>
<name>A0A7W9PFC9_9NOCA</name>
<sequence>MSSVEVARAARPRWPFVILTAVGVALIVVPIVTGMFPRTVKGEAMIDGFAPFVSESAVAGFRSDLAVLGDARTTVLDLRARGQEPGGSERIDKFVGDYPGIRSDIAGMIDTIDERRGDYQRLAGLPPFGTLPWLLALPGVLLTAAGVFGFRRAADGETAPVSRSVAALAGVVLVAVPVVGGLFGAASAGQPVIDGFRPLLTQTEVRKVQGYFVTLVAADGELNSRYLPAVRAAHPEADLAGLTTLESRWQPMTSRFAALIGAMNDNIENFDAVAALNDSTKPLGFGGFRALGWFYLVPGALVLAVLAAGIRKRDSATAPGGTRK</sequence>
<dbReference type="Proteomes" id="UP000540412">
    <property type="component" value="Unassembled WGS sequence"/>
</dbReference>
<feature type="transmembrane region" description="Helical" evidence="1">
    <location>
        <begin position="290"/>
        <end position="310"/>
    </location>
</feature>